<protein>
    <submittedName>
        <fullName evidence="4">Uncharacterized protein</fullName>
    </submittedName>
</protein>
<accession>X1GKL2</accession>
<dbReference type="Gene3D" id="1.10.10.570">
    <property type="entry name" value="Winged helix' DNA-binding domain. Chain C. Domain 1"/>
    <property type="match status" value="1"/>
</dbReference>
<feature type="non-terminal residue" evidence="4">
    <location>
        <position position="1"/>
    </location>
</feature>
<name>X1GKL2_9ZZZZ</name>
<dbReference type="GO" id="GO:0000814">
    <property type="term" value="C:ESCRT II complex"/>
    <property type="evidence" value="ECO:0007669"/>
    <property type="project" value="InterPro"/>
</dbReference>
<dbReference type="GO" id="GO:0043328">
    <property type="term" value="P:protein transport to vacuole involved in ubiquitin-dependent protein catabolic process via the multivesicular body sorting pathway"/>
    <property type="evidence" value="ECO:0007669"/>
    <property type="project" value="TreeGrafter"/>
</dbReference>
<evidence type="ECO:0000256" key="1">
    <source>
        <dbReference type="ARBA" id="ARBA00009674"/>
    </source>
</evidence>
<dbReference type="SUPFAM" id="SSF46785">
    <property type="entry name" value="Winged helix' DNA-binding domain"/>
    <property type="match status" value="1"/>
</dbReference>
<comment type="similarity">
    <text evidence="1">Belongs to the VPS25 family.</text>
</comment>
<comment type="caution">
    <text evidence="4">The sequence shown here is derived from an EMBL/GenBank/DDBJ whole genome shotgun (WGS) entry which is preliminary data.</text>
</comment>
<keyword evidence="2" id="KW-0813">Transport</keyword>
<dbReference type="InterPro" id="IPR014041">
    <property type="entry name" value="ESCRT-II_cplx_Vps25-sub_N"/>
</dbReference>
<gene>
    <name evidence="4" type="ORF">S03H2_30640</name>
</gene>
<proteinExistence type="inferred from homology"/>
<keyword evidence="3" id="KW-0653">Protein transport</keyword>
<evidence type="ECO:0000256" key="3">
    <source>
        <dbReference type="ARBA" id="ARBA00022927"/>
    </source>
</evidence>
<dbReference type="GO" id="GO:0042803">
    <property type="term" value="F:protein homodimerization activity"/>
    <property type="evidence" value="ECO:0007669"/>
    <property type="project" value="TreeGrafter"/>
</dbReference>
<dbReference type="PANTHER" id="PTHR13149">
    <property type="entry name" value="VACUOLAR PROTEIN SORTING-ASSOCIATED PROTEIN VPS25"/>
    <property type="match status" value="1"/>
</dbReference>
<dbReference type="GO" id="GO:0005198">
    <property type="term" value="F:structural molecule activity"/>
    <property type="evidence" value="ECO:0007669"/>
    <property type="project" value="TreeGrafter"/>
</dbReference>
<sequence length="177" mass="21314">QLTSVIERLPLARRKKICFHVSLPNKKIDLKDYESWKNEWSKVIFDYARYAILHILYLRKLESEKPFSKFDNRNSALKEIAEELVNKEQAEWLSKSKEKLRVYWKSLDNWAEEIYDWAMEISPLEPILIFEIRESNKEFNTLPHNDILKIFKILEKDKRGKIIKLDDGQLSFKIKIE</sequence>
<dbReference type="PANTHER" id="PTHR13149:SF0">
    <property type="entry name" value="VACUOLAR PROTEIN-SORTING-ASSOCIATED PROTEIN 25"/>
    <property type="match status" value="1"/>
</dbReference>
<dbReference type="Pfam" id="PF05871">
    <property type="entry name" value="ESCRT-II"/>
    <property type="match status" value="1"/>
</dbReference>
<organism evidence="4">
    <name type="scientific">marine sediment metagenome</name>
    <dbReference type="NCBI Taxonomy" id="412755"/>
    <lineage>
        <taxon>unclassified sequences</taxon>
        <taxon>metagenomes</taxon>
        <taxon>ecological metagenomes</taxon>
    </lineage>
</organism>
<dbReference type="EMBL" id="BARU01018545">
    <property type="protein sequence ID" value="GAH57727.1"/>
    <property type="molecule type" value="Genomic_DNA"/>
</dbReference>
<dbReference type="InterPro" id="IPR036390">
    <property type="entry name" value="WH_DNA-bd_sf"/>
</dbReference>
<dbReference type="AlphaFoldDB" id="X1GKL2"/>
<dbReference type="InterPro" id="IPR008570">
    <property type="entry name" value="ESCRT-II_cplx_Vps25-sub"/>
</dbReference>
<dbReference type="Gene3D" id="1.10.10.10">
    <property type="entry name" value="Winged helix-like DNA-binding domain superfamily/Winged helix DNA-binding domain"/>
    <property type="match status" value="1"/>
</dbReference>
<evidence type="ECO:0000313" key="4">
    <source>
        <dbReference type="EMBL" id="GAH57727.1"/>
    </source>
</evidence>
<evidence type="ECO:0000256" key="2">
    <source>
        <dbReference type="ARBA" id="ARBA00022448"/>
    </source>
</evidence>
<reference evidence="4" key="1">
    <citation type="journal article" date="2014" name="Front. Microbiol.">
        <title>High frequency of phylogenetically diverse reductive dehalogenase-homologous genes in deep subseafloor sedimentary metagenomes.</title>
        <authorList>
            <person name="Kawai M."/>
            <person name="Futagami T."/>
            <person name="Toyoda A."/>
            <person name="Takaki Y."/>
            <person name="Nishi S."/>
            <person name="Hori S."/>
            <person name="Arai W."/>
            <person name="Tsubouchi T."/>
            <person name="Morono Y."/>
            <person name="Uchiyama I."/>
            <person name="Ito T."/>
            <person name="Fujiyama A."/>
            <person name="Inagaki F."/>
            <person name="Takami H."/>
        </authorList>
    </citation>
    <scope>NUCLEOTIDE SEQUENCE</scope>
    <source>
        <strain evidence="4">Expedition CK06-06</strain>
    </source>
</reference>
<dbReference type="InterPro" id="IPR036388">
    <property type="entry name" value="WH-like_DNA-bd_sf"/>
</dbReference>